<evidence type="ECO:0000256" key="6">
    <source>
        <dbReference type="ARBA" id="ARBA00022605"/>
    </source>
</evidence>
<feature type="binding site" evidence="13">
    <location>
        <position position="258"/>
    </location>
    <ligand>
        <name>L-glutamine</name>
        <dbReference type="ChEBI" id="CHEBI:58359"/>
    </ligand>
</feature>
<dbReference type="FunFam" id="3.50.30.20:FF:000001">
    <property type="entry name" value="Carbamoyl-phosphate synthase small chain"/>
    <property type="match status" value="1"/>
</dbReference>
<dbReference type="GO" id="GO:0005524">
    <property type="term" value="F:ATP binding"/>
    <property type="evidence" value="ECO:0007669"/>
    <property type="project" value="UniProtKB-UniRule"/>
</dbReference>
<proteinExistence type="inferred from homology"/>
<protein>
    <recommendedName>
        <fullName evidence="13">Carbamoyl phosphate synthase small chain</fullName>
        <ecNumber evidence="13">6.3.5.5</ecNumber>
    </recommendedName>
    <alternativeName>
        <fullName evidence="13">Carbamoyl phosphate synthetase glutamine chain</fullName>
    </alternativeName>
</protein>
<keyword evidence="5 13" id="KW-0436">Ligase</keyword>
<evidence type="ECO:0000256" key="2">
    <source>
        <dbReference type="ARBA" id="ARBA00005077"/>
    </source>
</evidence>
<evidence type="ECO:0000256" key="13">
    <source>
        <dbReference type="HAMAP-Rule" id="MF_01209"/>
    </source>
</evidence>
<comment type="pathway">
    <text evidence="1 13">Pyrimidine metabolism; UMP biosynthesis via de novo pathway; (S)-dihydroorotate from bicarbonate: step 1/3.</text>
</comment>
<dbReference type="Pfam" id="PF00117">
    <property type="entry name" value="GATase"/>
    <property type="match status" value="1"/>
</dbReference>
<feature type="domain" description="Carbamoyl-phosphate synthase small subunit N-terminal" evidence="14">
    <location>
        <begin position="15"/>
        <end position="149"/>
    </location>
</feature>
<dbReference type="HAMAP" id="MF_01209">
    <property type="entry name" value="CPSase_S_chain"/>
    <property type="match status" value="1"/>
</dbReference>
<feature type="binding site" evidence="13">
    <location>
        <position position="327"/>
    </location>
    <ligand>
        <name>L-glutamine</name>
        <dbReference type="ChEBI" id="CHEBI:58359"/>
    </ligand>
</feature>
<dbReference type="InterPro" id="IPR006274">
    <property type="entry name" value="CarbamoylP_synth_ssu"/>
</dbReference>
<dbReference type="AlphaFoldDB" id="A0A4U6BNE2"/>
<feature type="region of interest" description="CPSase" evidence="13">
    <location>
        <begin position="1"/>
        <end position="207"/>
    </location>
</feature>
<evidence type="ECO:0000256" key="4">
    <source>
        <dbReference type="ARBA" id="ARBA00022571"/>
    </source>
</evidence>
<dbReference type="SUPFAM" id="SSF52317">
    <property type="entry name" value="Class I glutamine amidotransferase-like"/>
    <property type="match status" value="1"/>
</dbReference>
<dbReference type="GO" id="GO:0006541">
    <property type="term" value="P:glutamine metabolic process"/>
    <property type="evidence" value="ECO:0007669"/>
    <property type="project" value="InterPro"/>
</dbReference>
<accession>A0A4U6BNE2</accession>
<keyword evidence="4 13" id="KW-0055">Arginine biosynthesis</keyword>
<feature type="binding site" evidence="13">
    <location>
        <position position="59"/>
    </location>
    <ligand>
        <name>L-glutamine</name>
        <dbReference type="ChEBI" id="CHEBI:58359"/>
    </ligand>
</feature>
<name>A0A4U6BNE2_9BRAD</name>
<dbReference type="PRINTS" id="PR00099">
    <property type="entry name" value="CPSGATASE"/>
</dbReference>
<dbReference type="InterPro" id="IPR050472">
    <property type="entry name" value="Anth_synth/Amidotransfase"/>
</dbReference>
<dbReference type="InterPro" id="IPR017926">
    <property type="entry name" value="GATASE"/>
</dbReference>
<keyword evidence="16" id="KW-1185">Reference proteome</keyword>
<dbReference type="EMBL" id="LBIA02000001">
    <property type="protein sequence ID" value="TKT71852.1"/>
    <property type="molecule type" value="Genomic_DNA"/>
</dbReference>
<feature type="binding site" evidence="13">
    <location>
        <position position="289"/>
    </location>
    <ligand>
        <name>L-glutamine</name>
        <dbReference type="ChEBI" id="CHEBI:58359"/>
    </ligand>
</feature>
<dbReference type="FunFam" id="3.40.50.880:FF:000011">
    <property type="entry name" value="Carbamoyl-phosphate synthase small chain"/>
    <property type="match status" value="1"/>
</dbReference>
<keyword evidence="10 13" id="KW-0665">Pyrimidine biosynthesis</keyword>
<evidence type="ECO:0000256" key="8">
    <source>
        <dbReference type="ARBA" id="ARBA00022840"/>
    </source>
</evidence>
<dbReference type="UniPathway" id="UPA00070">
    <property type="reaction ID" value="UER00115"/>
</dbReference>
<organism evidence="15 16">
    <name type="scientific">Afipia massiliensis</name>
    <dbReference type="NCBI Taxonomy" id="211460"/>
    <lineage>
        <taxon>Bacteria</taxon>
        <taxon>Pseudomonadati</taxon>
        <taxon>Pseudomonadota</taxon>
        <taxon>Alphaproteobacteria</taxon>
        <taxon>Hyphomicrobiales</taxon>
        <taxon>Nitrobacteraceae</taxon>
        <taxon>Afipia</taxon>
    </lineage>
</organism>
<keyword evidence="8 13" id="KW-0067">ATP-binding</keyword>
<sequence>MTTSDNSSAWPDHKPTALLVLADGTVLEGFGLGAEGQAVGEVCFNTAMTGYEEILTDPSYAGQLITFTFPHVGNVGTNDEDIETVNMAATPGARGVILRAAITDPSNYRSAKHLDAWLKARGIIGLSGIDTRALTALIRDKGMPNAVIAHAKDGQFDLHGLKEEAREWPGLEGMDLVPMVTSAQRFTWDETPWEWEKGFGKQDKPEFNVVAIDYGIKRNILRLLAGEGCKVTVVTAKTSAEDILAMKPDGVFLSNGPGDPAATGEYAVPVIKKVIESGTPTFGICLGHQMLGLAVGGKTMKMHQGHHGANHPVKDLTTGKVEITSMNHGFAVDKTTLPNNVTQTHISLFDDSNCGIALEDKPVFSVQYHPEASPGPRDSHYLFRRFADLMRERKDPSQRKSA</sequence>
<feature type="binding site" evidence="13">
    <location>
        <position position="330"/>
    </location>
    <ligand>
        <name>L-glutamine</name>
        <dbReference type="ChEBI" id="CHEBI:58359"/>
    </ligand>
</feature>
<evidence type="ECO:0000259" key="14">
    <source>
        <dbReference type="SMART" id="SM01097"/>
    </source>
</evidence>
<dbReference type="OrthoDB" id="9804328at2"/>
<evidence type="ECO:0000256" key="3">
    <source>
        <dbReference type="ARBA" id="ARBA00007800"/>
    </source>
</evidence>
<feature type="active site" evidence="13">
    <location>
        <position position="369"/>
    </location>
</feature>
<comment type="similarity">
    <text evidence="3 13">Belongs to the CarA family.</text>
</comment>
<keyword evidence="7 13" id="KW-0547">Nucleotide-binding</keyword>
<comment type="catalytic activity">
    <reaction evidence="11 13">
        <text>hydrogencarbonate + L-glutamine + 2 ATP + H2O = carbamoyl phosphate + L-glutamate + 2 ADP + phosphate + 2 H(+)</text>
        <dbReference type="Rhea" id="RHEA:18633"/>
        <dbReference type="ChEBI" id="CHEBI:15377"/>
        <dbReference type="ChEBI" id="CHEBI:15378"/>
        <dbReference type="ChEBI" id="CHEBI:17544"/>
        <dbReference type="ChEBI" id="CHEBI:29985"/>
        <dbReference type="ChEBI" id="CHEBI:30616"/>
        <dbReference type="ChEBI" id="CHEBI:43474"/>
        <dbReference type="ChEBI" id="CHEBI:58228"/>
        <dbReference type="ChEBI" id="CHEBI:58359"/>
        <dbReference type="ChEBI" id="CHEBI:456216"/>
        <dbReference type="EC" id="6.3.5.5"/>
    </reaction>
</comment>
<feature type="binding site" evidence="13">
    <location>
        <position position="329"/>
    </location>
    <ligand>
        <name>L-glutamine</name>
        <dbReference type="ChEBI" id="CHEBI:58359"/>
    </ligand>
</feature>
<dbReference type="PROSITE" id="PS51273">
    <property type="entry name" value="GATASE_TYPE_1"/>
    <property type="match status" value="1"/>
</dbReference>
<dbReference type="Pfam" id="PF00988">
    <property type="entry name" value="CPSase_sm_chain"/>
    <property type="match status" value="1"/>
</dbReference>
<evidence type="ECO:0000256" key="10">
    <source>
        <dbReference type="ARBA" id="ARBA00022975"/>
    </source>
</evidence>
<dbReference type="Proteomes" id="UP000034832">
    <property type="component" value="Unassembled WGS sequence"/>
</dbReference>
<keyword evidence="9 13" id="KW-0315">Glutamine amidotransferase</keyword>
<evidence type="ECO:0000313" key="16">
    <source>
        <dbReference type="Proteomes" id="UP000034832"/>
    </source>
</evidence>
<evidence type="ECO:0000256" key="5">
    <source>
        <dbReference type="ARBA" id="ARBA00022598"/>
    </source>
</evidence>
<comment type="pathway">
    <text evidence="2 13">Amino-acid biosynthesis; L-arginine biosynthesis; carbamoyl phosphate from bicarbonate: step 1/1.</text>
</comment>
<dbReference type="GO" id="GO:0006207">
    <property type="term" value="P:'de novo' pyrimidine nucleobase biosynthetic process"/>
    <property type="evidence" value="ECO:0007669"/>
    <property type="project" value="InterPro"/>
</dbReference>
<gene>
    <name evidence="13 15" type="primary">carA</name>
    <name evidence="15" type="ORF">YH63_010740</name>
</gene>
<dbReference type="STRING" id="211460.YH63_08245"/>
<dbReference type="SUPFAM" id="SSF52021">
    <property type="entry name" value="Carbamoyl phosphate synthetase, small subunit N-terminal domain"/>
    <property type="match status" value="1"/>
</dbReference>
<comment type="function">
    <text evidence="13">Small subunit of the glutamine-dependent carbamoyl phosphate synthetase (CPSase). CPSase catalyzes the formation of carbamoyl phosphate from the ammonia moiety of glutamine, carbonate, and phosphate donated by ATP, constituting the first step of 2 biosynthetic pathways, one leading to arginine and/or urea and the other to pyrimidine nucleotides. The small subunit (glutamine amidotransferase) binds and cleaves glutamine to supply the large subunit with the substrate ammonia.</text>
</comment>
<dbReference type="PANTHER" id="PTHR43418">
    <property type="entry name" value="MULTIFUNCTIONAL TRYPTOPHAN BIOSYNTHESIS PROTEIN-RELATED"/>
    <property type="match status" value="1"/>
</dbReference>
<dbReference type="GO" id="GO:0004359">
    <property type="term" value="F:glutaminase activity"/>
    <property type="evidence" value="ECO:0007669"/>
    <property type="project" value="RHEA"/>
</dbReference>
<dbReference type="NCBIfam" id="TIGR01368">
    <property type="entry name" value="CPSaseIIsmall"/>
    <property type="match status" value="1"/>
</dbReference>
<evidence type="ECO:0000256" key="7">
    <source>
        <dbReference type="ARBA" id="ARBA00022741"/>
    </source>
</evidence>
<dbReference type="GO" id="GO:0004088">
    <property type="term" value="F:carbamoyl-phosphate synthase (glutamine-hydrolyzing) activity"/>
    <property type="evidence" value="ECO:0007669"/>
    <property type="project" value="UniProtKB-UniRule"/>
</dbReference>
<evidence type="ECO:0000256" key="1">
    <source>
        <dbReference type="ARBA" id="ARBA00004812"/>
    </source>
</evidence>
<feature type="binding site" evidence="13">
    <location>
        <position position="256"/>
    </location>
    <ligand>
        <name>L-glutamine</name>
        <dbReference type="ChEBI" id="CHEBI:58359"/>
    </ligand>
</feature>
<dbReference type="Gene3D" id="3.40.50.880">
    <property type="match status" value="1"/>
</dbReference>
<dbReference type="PANTHER" id="PTHR43418:SF7">
    <property type="entry name" value="CARBAMOYL-PHOSPHATE SYNTHASE SMALL CHAIN"/>
    <property type="match status" value="1"/>
</dbReference>
<dbReference type="PRINTS" id="PR00097">
    <property type="entry name" value="ANTSNTHASEII"/>
</dbReference>
<dbReference type="PRINTS" id="PR00096">
    <property type="entry name" value="GATASE"/>
</dbReference>
<dbReference type="InterPro" id="IPR036480">
    <property type="entry name" value="CarbP_synth_ssu_N_sf"/>
</dbReference>
<keyword evidence="6 13" id="KW-0028">Amino-acid biosynthesis</keyword>
<dbReference type="GO" id="GO:0006526">
    <property type="term" value="P:L-arginine biosynthetic process"/>
    <property type="evidence" value="ECO:0007669"/>
    <property type="project" value="UniProtKB-UniRule"/>
</dbReference>
<evidence type="ECO:0000313" key="15">
    <source>
        <dbReference type="EMBL" id="TKT71852.1"/>
    </source>
</evidence>
<feature type="active site" evidence="13">
    <location>
        <position position="371"/>
    </location>
</feature>
<dbReference type="InterPro" id="IPR002474">
    <property type="entry name" value="CarbamoylP_synth_ssu_N"/>
</dbReference>
<dbReference type="SMART" id="SM01097">
    <property type="entry name" value="CPSase_sm_chain"/>
    <property type="match status" value="1"/>
</dbReference>
<dbReference type="InterPro" id="IPR035686">
    <property type="entry name" value="CPSase_GATase1"/>
</dbReference>
<feature type="active site" description="Nucleophile" evidence="13">
    <location>
        <position position="285"/>
    </location>
</feature>
<dbReference type="EC" id="6.3.5.5" evidence="13"/>
<comment type="subunit">
    <text evidence="13">Composed of two chains; the small (or glutamine) chain promotes the hydrolysis of glutamine to ammonia, which is used by the large (or ammonia) chain to synthesize carbamoyl phosphate. Tetramer of heterodimers (alpha,beta)4.</text>
</comment>
<dbReference type="GO" id="GO:0044205">
    <property type="term" value="P:'de novo' UMP biosynthetic process"/>
    <property type="evidence" value="ECO:0007669"/>
    <property type="project" value="UniProtKB-UniRule"/>
</dbReference>
<dbReference type="RefSeq" id="WP_046827617.1">
    <property type="nucleotide sequence ID" value="NZ_LBIA02000001.1"/>
</dbReference>
<dbReference type="UniPathway" id="UPA00068">
    <property type="reaction ID" value="UER00171"/>
</dbReference>
<dbReference type="Gene3D" id="3.50.30.20">
    <property type="entry name" value="Carbamoyl-phosphate synthase small subunit, N-terminal domain"/>
    <property type="match status" value="1"/>
</dbReference>
<dbReference type="CDD" id="cd01744">
    <property type="entry name" value="GATase1_CPSase"/>
    <property type="match status" value="1"/>
</dbReference>
<comment type="caution">
    <text evidence="15">The sequence shown here is derived from an EMBL/GenBank/DDBJ whole genome shotgun (WGS) entry which is preliminary data.</text>
</comment>
<evidence type="ECO:0000256" key="12">
    <source>
        <dbReference type="ARBA" id="ARBA00049285"/>
    </source>
</evidence>
<reference evidence="15" key="1">
    <citation type="submission" date="2019-04" db="EMBL/GenBank/DDBJ databases">
        <title>Whole genome sequencing of cave bacteria.</title>
        <authorList>
            <person name="Gan H.M."/>
            <person name="Barton H."/>
            <person name="Savka M.A."/>
        </authorList>
    </citation>
    <scope>NUCLEOTIDE SEQUENCE [LARGE SCALE GENOMIC DNA]</scope>
    <source>
        <strain evidence="15">LC387</strain>
    </source>
</reference>
<dbReference type="NCBIfam" id="NF009475">
    <property type="entry name" value="PRK12838.1"/>
    <property type="match status" value="1"/>
</dbReference>
<feature type="binding site" evidence="13">
    <location>
        <position position="286"/>
    </location>
    <ligand>
        <name>L-glutamine</name>
        <dbReference type="ChEBI" id="CHEBI:58359"/>
    </ligand>
</feature>
<comment type="catalytic activity">
    <reaction evidence="12 13">
        <text>L-glutamine + H2O = L-glutamate + NH4(+)</text>
        <dbReference type="Rhea" id="RHEA:15889"/>
        <dbReference type="ChEBI" id="CHEBI:15377"/>
        <dbReference type="ChEBI" id="CHEBI:28938"/>
        <dbReference type="ChEBI" id="CHEBI:29985"/>
        <dbReference type="ChEBI" id="CHEBI:58359"/>
    </reaction>
</comment>
<evidence type="ECO:0000256" key="11">
    <source>
        <dbReference type="ARBA" id="ARBA00048816"/>
    </source>
</evidence>
<evidence type="ECO:0000256" key="9">
    <source>
        <dbReference type="ARBA" id="ARBA00022962"/>
    </source>
</evidence>
<dbReference type="InterPro" id="IPR029062">
    <property type="entry name" value="Class_I_gatase-like"/>
</dbReference>